<gene>
    <name evidence="1" type="ORF">A6302_02254</name>
</gene>
<accession>A0A1E3H4K5</accession>
<proteinExistence type="predicted"/>
<name>A0A1E3H4K5_9HYPH</name>
<organism evidence="1 2">
    <name type="scientific">Methylobrevis pamukkalensis</name>
    <dbReference type="NCBI Taxonomy" id="1439726"/>
    <lineage>
        <taxon>Bacteria</taxon>
        <taxon>Pseudomonadati</taxon>
        <taxon>Pseudomonadota</taxon>
        <taxon>Alphaproteobacteria</taxon>
        <taxon>Hyphomicrobiales</taxon>
        <taxon>Pleomorphomonadaceae</taxon>
        <taxon>Methylobrevis</taxon>
    </lineage>
</organism>
<sequence>MAVEMNVISPKHVGAYIAKLARMVPADRPKSVKKLLEEMAANIANAPTPVYEKDRQMWRLAGVIELSGIAKDADVEFFQSNAEGLKLRLPDPDLLTRSEQEVNALDQIGGGPRYVPPFYGDYLNKTPRAPTNTEFLFSRVADYVFSSCR</sequence>
<dbReference type="EMBL" id="MCRJ01000050">
    <property type="protein sequence ID" value="ODN70451.1"/>
    <property type="molecule type" value="Genomic_DNA"/>
</dbReference>
<dbReference type="Proteomes" id="UP000094622">
    <property type="component" value="Unassembled WGS sequence"/>
</dbReference>
<protein>
    <submittedName>
        <fullName evidence="1">Uncharacterized protein</fullName>
    </submittedName>
</protein>
<dbReference type="OrthoDB" id="8479503at2"/>
<evidence type="ECO:0000313" key="2">
    <source>
        <dbReference type="Proteomes" id="UP000094622"/>
    </source>
</evidence>
<dbReference type="RefSeq" id="WP_141703636.1">
    <property type="nucleotide sequence ID" value="NZ_MCRJ01000050.1"/>
</dbReference>
<keyword evidence="2" id="KW-1185">Reference proteome</keyword>
<reference evidence="1 2" key="1">
    <citation type="submission" date="2016-07" db="EMBL/GenBank/DDBJ databases">
        <title>Draft Genome Sequence of Methylobrevis pamukkalensis PK2.</title>
        <authorList>
            <person name="Vasilenko O.V."/>
            <person name="Doronina N.V."/>
            <person name="Shmareva M.N."/>
            <person name="Tarlachkov S.V."/>
            <person name="Mustakhimov I."/>
            <person name="Trotsenko Y.A."/>
        </authorList>
    </citation>
    <scope>NUCLEOTIDE SEQUENCE [LARGE SCALE GENOMIC DNA]</scope>
    <source>
        <strain evidence="1 2">PK2</strain>
    </source>
</reference>
<evidence type="ECO:0000313" key="1">
    <source>
        <dbReference type="EMBL" id="ODN70451.1"/>
    </source>
</evidence>
<comment type="caution">
    <text evidence="1">The sequence shown here is derived from an EMBL/GenBank/DDBJ whole genome shotgun (WGS) entry which is preliminary data.</text>
</comment>
<dbReference type="AlphaFoldDB" id="A0A1E3H4K5"/>